<feature type="region of interest" description="Disordered" evidence="1">
    <location>
        <begin position="114"/>
        <end position="138"/>
    </location>
</feature>
<evidence type="ECO:0000313" key="3">
    <source>
        <dbReference type="EMBL" id="GEU71181.1"/>
    </source>
</evidence>
<reference evidence="3" key="1">
    <citation type="journal article" date="2019" name="Sci. Rep.">
        <title>Draft genome of Tanacetum cinerariifolium, the natural source of mosquito coil.</title>
        <authorList>
            <person name="Yamashiro T."/>
            <person name="Shiraishi A."/>
            <person name="Satake H."/>
            <person name="Nakayama K."/>
        </authorList>
    </citation>
    <scope>NUCLEOTIDE SEQUENCE</scope>
</reference>
<dbReference type="AlphaFoldDB" id="A0A6L2MB23"/>
<accession>A0A6L2MB23</accession>
<comment type="caution">
    <text evidence="3">The sequence shown here is derived from an EMBL/GenBank/DDBJ whole genome shotgun (WGS) entry which is preliminary data.</text>
</comment>
<dbReference type="PANTHER" id="PTHR31635">
    <property type="entry name" value="REVERSE TRANSCRIPTASE DOMAIN-CONTAINING PROTEIN-RELATED"/>
    <property type="match status" value="1"/>
</dbReference>
<sequence>MLLNGEELEEEGYHSNRICIRTKLKTAVFDYFKMVYRGMTCWVRAIEVPGWVPDFEEDGKEGYDVNDGSHEDDMYGGVSENHKDVEGNSVRQNDVHSEDPFGIYEVLNKKRDGKNINDKHEDSLKYPAGFTPNEDGDVPVEKVDNWSDENRVNNGQKDRIWARLYKESLNSRKSILKAELTDLDEVIDKGEGSDADGHRRWEVVRLIQEVEKVDAMEVAQKAKIKWSIEGDENSKYYHGMLNKKRGRLIIRGVLVDGILMESPHSVKHDFFEHFNNRFKKPNKSRVLLEGDFVKKISLEQNDDLERENIIGNDVVDAVKWFFCMERSQKEVTRLFITLIPKVPNDNMVKDFRPISLIGSLYNVIAKHLANRLVTVLDDIVDEIQSAFVTDRQILDDPFILNEIVHWCNNKKKQSMIFKVDCEKMYDSVRWDFIDDILRRFSFGEKWCFLSQKNSLWVRVVKALHGEDGKIGKKVQPSFITPKLGNGANTSFWDVAWCRDIAFKNLVPRLYALESMNNIESWSLAGSGDFSVSSVRKLIDNAILPKGISKTRWIKEIFGQEDPSMVNVYDEVVYRSFYWIRFRCKAKFSFIDWLKNPNLILLLEIMGCLFNLTCAINDRVVSKEWSGMIGSHRFIFLPRSSLYWRGSFPLLGGLFRGFGIAPFSRRTLLIVRRPPEPISYFSLVTKGAYLLPVSTKEYEMKSSYEFNTKYPLGSDDARADIEITVVT</sequence>
<organism evidence="3">
    <name type="scientific">Tanacetum cinerariifolium</name>
    <name type="common">Dalmatian daisy</name>
    <name type="synonym">Chrysanthemum cinerariifolium</name>
    <dbReference type="NCBI Taxonomy" id="118510"/>
    <lineage>
        <taxon>Eukaryota</taxon>
        <taxon>Viridiplantae</taxon>
        <taxon>Streptophyta</taxon>
        <taxon>Embryophyta</taxon>
        <taxon>Tracheophyta</taxon>
        <taxon>Spermatophyta</taxon>
        <taxon>Magnoliopsida</taxon>
        <taxon>eudicotyledons</taxon>
        <taxon>Gunneridae</taxon>
        <taxon>Pentapetalae</taxon>
        <taxon>asterids</taxon>
        <taxon>campanulids</taxon>
        <taxon>Asterales</taxon>
        <taxon>Asteraceae</taxon>
        <taxon>Asteroideae</taxon>
        <taxon>Anthemideae</taxon>
        <taxon>Anthemidinae</taxon>
        <taxon>Tanacetum</taxon>
    </lineage>
</organism>
<name>A0A6L2MB23_TANCI</name>
<dbReference type="EMBL" id="BKCJ010006260">
    <property type="protein sequence ID" value="GEU71181.1"/>
    <property type="molecule type" value="Genomic_DNA"/>
</dbReference>
<feature type="domain" description="Reverse transcriptase" evidence="2">
    <location>
        <begin position="343"/>
        <end position="447"/>
    </location>
</feature>
<keyword evidence="3" id="KW-0695">RNA-directed DNA polymerase</keyword>
<dbReference type="PANTHER" id="PTHR31635:SF196">
    <property type="entry name" value="REVERSE TRANSCRIPTASE DOMAIN-CONTAINING PROTEIN-RELATED"/>
    <property type="match status" value="1"/>
</dbReference>
<dbReference type="Pfam" id="PF00078">
    <property type="entry name" value="RVT_1"/>
    <property type="match status" value="1"/>
</dbReference>
<evidence type="ECO:0000256" key="1">
    <source>
        <dbReference type="SAM" id="MobiDB-lite"/>
    </source>
</evidence>
<keyword evidence="3" id="KW-0808">Transferase</keyword>
<evidence type="ECO:0000259" key="2">
    <source>
        <dbReference type="Pfam" id="PF00078"/>
    </source>
</evidence>
<proteinExistence type="predicted"/>
<dbReference type="GO" id="GO:0003964">
    <property type="term" value="F:RNA-directed DNA polymerase activity"/>
    <property type="evidence" value="ECO:0007669"/>
    <property type="project" value="UniProtKB-KW"/>
</dbReference>
<gene>
    <name evidence="3" type="ORF">Tci_043159</name>
</gene>
<dbReference type="InterPro" id="IPR000477">
    <property type="entry name" value="RT_dom"/>
</dbReference>
<feature type="compositionally biased region" description="Basic and acidic residues" evidence="1">
    <location>
        <begin position="114"/>
        <end position="124"/>
    </location>
</feature>
<keyword evidence="3" id="KW-0548">Nucleotidyltransferase</keyword>
<protein>
    <submittedName>
        <fullName evidence="3">RNA-directed DNA polymerase, eukaryota, reverse transcriptase zinc-binding domain protein</fullName>
    </submittedName>
</protein>